<dbReference type="FunFam" id="1.10.1520.10:FF:000004">
    <property type="entry name" value="Endoribonuclease dicer-like 1"/>
    <property type="match status" value="1"/>
</dbReference>
<keyword evidence="3" id="KW-0540">Nuclease</keyword>
<evidence type="ECO:0000256" key="5">
    <source>
        <dbReference type="ARBA" id="ARBA00022759"/>
    </source>
</evidence>
<dbReference type="SUPFAM" id="SSF69065">
    <property type="entry name" value="RNase III domain-like"/>
    <property type="match status" value="1"/>
</dbReference>
<dbReference type="Proteomes" id="UP000504607">
    <property type="component" value="Chromosome 3"/>
</dbReference>
<gene>
    <name evidence="13" type="primary">LOC105041040</name>
</gene>
<keyword evidence="8 9" id="KW-0694">RNA-binding</keyword>
<dbReference type="RefSeq" id="XP_010916133.1">
    <property type="nucleotide sequence ID" value="XM_010917831.3"/>
</dbReference>
<dbReference type="InterPro" id="IPR036389">
    <property type="entry name" value="RNase_III_sf"/>
</dbReference>
<dbReference type="FunCoup" id="A0A6I9QW85">
    <property type="interactions" value="3"/>
</dbReference>
<dbReference type="GO" id="GO:0046872">
    <property type="term" value="F:metal ion binding"/>
    <property type="evidence" value="ECO:0007669"/>
    <property type="project" value="UniProtKB-KW"/>
</dbReference>
<evidence type="ECO:0000256" key="9">
    <source>
        <dbReference type="PROSITE-ProRule" id="PRU00266"/>
    </source>
</evidence>
<dbReference type="OrthoDB" id="416741at2759"/>
<evidence type="ECO:0000259" key="10">
    <source>
        <dbReference type="PROSITE" id="PS50137"/>
    </source>
</evidence>
<keyword evidence="7" id="KW-0460">Magnesium</keyword>
<dbReference type="Pfam" id="PF00035">
    <property type="entry name" value="dsrm"/>
    <property type="match status" value="1"/>
</dbReference>
<keyword evidence="6" id="KW-0378">Hydrolase</keyword>
<dbReference type="PANTHER" id="PTHR14950:SF54">
    <property type="entry name" value="RNASE II-LIKE 1"/>
    <property type="match status" value="1"/>
</dbReference>
<dbReference type="SUPFAM" id="SSF54768">
    <property type="entry name" value="dsRNA-binding domain-like"/>
    <property type="match status" value="1"/>
</dbReference>
<feature type="domain" description="DRBM" evidence="10">
    <location>
        <begin position="219"/>
        <end position="282"/>
    </location>
</feature>
<accession>A0A6I9QW85</accession>
<dbReference type="PROSITE" id="PS50137">
    <property type="entry name" value="DS_RBD"/>
    <property type="match status" value="1"/>
</dbReference>
<evidence type="ECO:0000256" key="3">
    <source>
        <dbReference type="ARBA" id="ARBA00022722"/>
    </source>
</evidence>
<dbReference type="GO" id="GO:0006364">
    <property type="term" value="P:rRNA processing"/>
    <property type="evidence" value="ECO:0007669"/>
    <property type="project" value="InterPro"/>
</dbReference>
<dbReference type="HAMAP" id="MF_00104">
    <property type="entry name" value="RNase_III"/>
    <property type="match status" value="1"/>
</dbReference>
<dbReference type="PANTHER" id="PTHR14950">
    <property type="entry name" value="DICER-RELATED"/>
    <property type="match status" value="1"/>
</dbReference>
<dbReference type="GO" id="GO:0005737">
    <property type="term" value="C:cytoplasm"/>
    <property type="evidence" value="ECO:0007669"/>
    <property type="project" value="TreeGrafter"/>
</dbReference>
<dbReference type="InterPro" id="IPR000999">
    <property type="entry name" value="RNase_III_dom"/>
</dbReference>
<evidence type="ECO:0000313" key="13">
    <source>
        <dbReference type="RefSeq" id="XP_010916133.1"/>
    </source>
</evidence>
<evidence type="ECO:0000256" key="4">
    <source>
        <dbReference type="ARBA" id="ARBA00022723"/>
    </source>
</evidence>
<evidence type="ECO:0000256" key="2">
    <source>
        <dbReference type="ARBA" id="ARBA00001946"/>
    </source>
</evidence>
<dbReference type="GeneID" id="105041040"/>
<dbReference type="AlphaFoldDB" id="A0A6I9QW85"/>
<dbReference type="Gene3D" id="1.10.1520.10">
    <property type="entry name" value="Ribonuclease III domain"/>
    <property type="match status" value="1"/>
</dbReference>
<sequence length="296" mass="33150">MLPFFPASRFSLKESERMGAGDEEAMGKREKREEFNVIGTAPKMGEEEVRMVEEILGYRFGNKDLVEEALTHGSFYLPYKPAKSYERLEFMGDAVLTCIVAREVFSSYPDLSPGPLTRLRAANVDTEKLARVAVEHGLHRYLRHKAPQLEAQIQDFMQAMMEYPIHSNGLVDPPKVLADIVESLLGAVFLDTNSSLETVCEIFRRLAAPLINPETLGKHPMSELYELCQKLKMDVTFLKGVWPENPKIDVLVDGKLVGSGNGQKKEIAQNRAAKAALDRLKETLGDLDSTTLDHPD</sequence>
<dbReference type="InterPro" id="IPR014720">
    <property type="entry name" value="dsRBD_dom"/>
</dbReference>
<proteinExistence type="inferred from homology"/>
<dbReference type="CDD" id="cd00593">
    <property type="entry name" value="RIBOc"/>
    <property type="match status" value="1"/>
</dbReference>
<keyword evidence="5" id="KW-0255">Endonuclease</keyword>
<evidence type="ECO:0000313" key="12">
    <source>
        <dbReference type="Proteomes" id="UP000504607"/>
    </source>
</evidence>
<evidence type="ECO:0000256" key="6">
    <source>
        <dbReference type="ARBA" id="ARBA00022801"/>
    </source>
</evidence>
<evidence type="ECO:0000256" key="1">
    <source>
        <dbReference type="ARBA" id="ARBA00001936"/>
    </source>
</evidence>
<dbReference type="PROSITE" id="PS50142">
    <property type="entry name" value="RNASE_3_2"/>
    <property type="match status" value="1"/>
</dbReference>
<reference evidence="13" key="1">
    <citation type="submission" date="2025-08" db="UniProtKB">
        <authorList>
            <consortium name="RefSeq"/>
        </authorList>
    </citation>
    <scope>IDENTIFICATION</scope>
</reference>
<keyword evidence="12" id="KW-1185">Reference proteome</keyword>
<organism evidence="12 13">
    <name type="scientific">Elaeis guineensis var. tenera</name>
    <name type="common">Oil palm</name>
    <dbReference type="NCBI Taxonomy" id="51953"/>
    <lineage>
        <taxon>Eukaryota</taxon>
        <taxon>Viridiplantae</taxon>
        <taxon>Streptophyta</taxon>
        <taxon>Embryophyta</taxon>
        <taxon>Tracheophyta</taxon>
        <taxon>Spermatophyta</taxon>
        <taxon>Magnoliopsida</taxon>
        <taxon>Liliopsida</taxon>
        <taxon>Arecaceae</taxon>
        <taxon>Arecoideae</taxon>
        <taxon>Cocoseae</taxon>
        <taxon>Elaeidinae</taxon>
        <taxon>Elaeis</taxon>
    </lineage>
</organism>
<dbReference type="KEGG" id="egu:105041040"/>
<protein>
    <submittedName>
        <fullName evidence="13">Ribonuclease 3-like protein 3 isoform X1</fullName>
    </submittedName>
</protein>
<dbReference type="GO" id="GO:0005634">
    <property type="term" value="C:nucleus"/>
    <property type="evidence" value="ECO:0007669"/>
    <property type="project" value="TreeGrafter"/>
</dbReference>
<comment type="cofactor">
    <cofactor evidence="1">
        <name>Mn(2+)</name>
        <dbReference type="ChEBI" id="CHEBI:29035"/>
    </cofactor>
</comment>
<dbReference type="GO" id="GO:0003723">
    <property type="term" value="F:RNA binding"/>
    <property type="evidence" value="ECO:0007669"/>
    <property type="project" value="UniProtKB-UniRule"/>
</dbReference>
<evidence type="ECO:0000259" key="11">
    <source>
        <dbReference type="PROSITE" id="PS50142"/>
    </source>
</evidence>
<feature type="domain" description="RNase III" evidence="11">
    <location>
        <begin position="49"/>
        <end position="193"/>
    </location>
</feature>
<keyword evidence="4" id="KW-0479">Metal-binding</keyword>
<dbReference type="GO" id="GO:0030422">
    <property type="term" value="P:siRNA processing"/>
    <property type="evidence" value="ECO:0007669"/>
    <property type="project" value="TreeGrafter"/>
</dbReference>
<name>A0A6I9QW85_ELAGV</name>
<dbReference type="InterPro" id="IPR011907">
    <property type="entry name" value="RNase_III"/>
</dbReference>
<dbReference type="GO" id="GO:0004525">
    <property type="term" value="F:ribonuclease III activity"/>
    <property type="evidence" value="ECO:0007669"/>
    <property type="project" value="InterPro"/>
</dbReference>
<evidence type="ECO:0000256" key="8">
    <source>
        <dbReference type="ARBA" id="ARBA00022884"/>
    </source>
</evidence>
<evidence type="ECO:0000256" key="7">
    <source>
        <dbReference type="ARBA" id="ARBA00022842"/>
    </source>
</evidence>
<dbReference type="InParanoid" id="A0A6I9QW85"/>
<dbReference type="Pfam" id="PF00636">
    <property type="entry name" value="Ribonuclease_3"/>
    <property type="match status" value="1"/>
</dbReference>
<dbReference type="Gene3D" id="3.30.160.20">
    <property type="match status" value="1"/>
</dbReference>
<dbReference type="SMART" id="SM00358">
    <property type="entry name" value="DSRM"/>
    <property type="match status" value="1"/>
</dbReference>
<dbReference type="SMART" id="SM00535">
    <property type="entry name" value="RIBOc"/>
    <property type="match status" value="1"/>
</dbReference>
<comment type="cofactor">
    <cofactor evidence="2">
        <name>Mg(2+)</name>
        <dbReference type="ChEBI" id="CHEBI:18420"/>
    </cofactor>
</comment>